<accession>A0A4Q2UT59</accession>
<keyword evidence="4" id="KW-1185">Reference proteome</keyword>
<dbReference type="RefSeq" id="WP_077923119.1">
    <property type="nucleotide sequence ID" value="NZ_SBLB01000001.1"/>
</dbReference>
<dbReference type="InterPro" id="IPR020904">
    <property type="entry name" value="Sc_DH/Rdtase_CS"/>
</dbReference>
<dbReference type="SUPFAM" id="SSF51735">
    <property type="entry name" value="NAD(P)-binding Rossmann-fold domains"/>
    <property type="match status" value="1"/>
</dbReference>
<dbReference type="CDD" id="cd05233">
    <property type="entry name" value="SDR_c"/>
    <property type="match status" value="1"/>
</dbReference>
<gene>
    <name evidence="3" type="ORF">EQG79_02220</name>
</gene>
<evidence type="ECO:0000256" key="2">
    <source>
        <dbReference type="RuleBase" id="RU000363"/>
    </source>
</evidence>
<dbReference type="Pfam" id="PF00106">
    <property type="entry name" value="adh_short"/>
    <property type="match status" value="1"/>
</dbReference>
<dbReference type="PANTHER" id="PTHR42760">
    <property type="entry name" value="SHORT-CHAIN DEHYDROGENASES/REDUCTASES FAMILY MEMBER"/>
    <property type="match status" value="1"/>
</dbReference>
<dbReference type="InterPro" id="IPR036291">
    <property type="entry name" value="NAD(P)-bd_dom_sf"/>
</dbReference>
<dbReference type="Gene3D" id="3.40.50.720">
    <property type="entry name" value="NAD(P)-binding Rossmann-like Domain"/>
    <property type="match status" value="1"/>
</dbReference>
<evidence type="ECO:0000313" key="4">
    <source>
        <dbReference type="Proteomes" id="UP000290407"/>
    </source>
</evidence>
<comment type="caution">
    <text evidence="3">The sequence shown here is derived from an EMBL/GenBank/DDBJ whole genome shotgun (WGS) entry which is preliminary data.</text>
</comment>
<evidence type="ECO:0000256" key="1">
    <source>
        <dbReference type="ARBA" id="ARBA00006484"/>
    </source>
</evidence>
<dbReference type="PRINTS" id="PR00081">
    <property type="entry name" value="GDHRDH"/>
</dbReference>
<dbReference type="PROSITE" id="PS00061">
    <property type="entry name" value="ADH_SHORT"/>
    <property type="match status" value="1"/>
</dbReference>
<dbReference type="EMBL" id="SBLB01000001">
    <property type="protein sequence ID" value="RYC70985.1"/>
    <property type="molecule type" value="Genomic_DNA"/>
</dbReference>
<name>A0A4Q2UT59_9BACT</name>
<reference evidence="3 4" key="1">
    <citation type="submission" date="2019-01" db="EMBL/GenBank/DDBJ databases">
        <title>Spirosoma flava sp. nov., a propanil-degrading bacterium isolated from herbicide-contaminated soil.</title>
        <authorList>
            <person name="Zhang L."/>
            <person name="Jiang J.-D."/>
        </authorList>
    </citation>
    <scope>NUCLEOTIDE SEQUENCE [LARGE SCALE GENOMIC DNA]</scope>
    <source>
        <strain evidence="3 4">TY50</strain>
    </source>
</reference>
<organism evidence="3 4">
    <name type="scientific">Spirosoma sordidisoli</name>
    <dbReference type="NCBI Taxonomy" id="2502893"/>
    <lineage>
        <taxon>Bacteria</taxon>
        <taxon>Pseudomonadati</taxon>
        <taxon>Bacteroidota</taxon>
        <taxon>Cytophagia</taxon>
        <taxon>Cytophagales</taxon>
        <taxon>Cytophagaceae</taxon>
        <taxon>Spirosoma</taxon>
    </lineage>
</organism>
<dbReference type="InterPro" id="IPR002347">
    <property type="entry name" value="SDR_fam"/>
</dbReference>
<dbReference type="AlphaFoldDB" id="A0A4Q2UT59"/>
<dbReference type="Proteomes" id="UP000290407">
    <property type="component" value="Unassembled WGS sequence"/>
</dbReference>
<sequence length="243" mass="26634">MNNLNNNRDADRRIADRVIFITGASGGIGKATALQLLDQGAKVFDFSRTRQLSDEVQHENLRSFKGDVSKEADVQAGFAACLEAFGTVDVLLNNAGMGVLTTDLSMTELDAYEQMVNVNMRGVFLCNREALKVMKPKKSGHILTVISMAGQRTNPNAPVYAASKFGARGLSSGLADQVIKEGIRVTDINPGPTDSDYWGDRKVPREKFLKVEDVANVITFVLNQPDYVVIREINFDNMNFLAG</sequence>
<protein>
    <submittedName>
        <fullName evidence="3">SDR family oxidoreductase</fullName>
    </submittedName>
</protein>
<evidence type="ECO:0000313" key="3">
    <source>
        <dbReference type="EMBL" id="RYC70985.1"/>
    </source>
</evidence>
<dbReference type="PRINTS" id="PR00080">
    <property type="entry name" value="SDRFAMILY"/>
</dbReference>
<dbReference type="GO" id="GO:0016616">
    <property type="term" value="F:oxidoreductase activity, acting on the CH-OH group of donors, NAD or NADP as acceptor"/>
    <property type="evidence" value="ECO:0007669"/>
    <property type="project" value="TreeGrafter"/>
</dbReference>
<comment type="similarity">
    <text evidence="1 2">Belongs to the short-chain dehydrogenases/reductases (SDR) family.</text>
</comment>
<proteinExistence type="inferred from homology"/>